<protein>
    <recommendedName>
        <fullName evidence="4">Transmembrane protein</fullName>
    </recommendedName>
</protein>
<feature type="transmembrane region" description="Helical" evidence="1">
    <location>
        <begin position="43"/>
        <end position="68"/>
    </location>
</feature>
<evidence type="ECO:0000313" key="3">
    <source>
        <dbReference type="Proteomes" id="UP001209922"/>
    </source>
</evidence>
<organism evidence="2 3">
    <name type="scientific">Xanthomonas chitinilytica</name>
    <dbReference type="NCBI Taxonomy" id="2989819"/>
    <lineage>
        <taxon>Bacteria</taxon>
        <taxon>Pseudomonadati</taxon>
        <taxon>Pseudomonadota</taxon>
        <taxon>Gammaproteobacteria</taxon>
        <taxon>Lysobacterales</taxon>
        <taxon>Lysobacteraceae</taxon>
        <taxon>Xanthomonas</taxon>
    </lineage>
</organism>
<dbReference type="Proteomes" id="UP001209922">
    <property type="component" value="Unassembled WGS sequence"/>
</dbReference>
<evidence type="ECO:0000313" key="2">
    <source>
        <dbReference type="EMBL" id="MCW4473365.1"/>
    </source>
</evidence>
<feature type="transmembrane region" description="Helical" evidence="1">
    <location>
        <begin position="6"/>
        <end position="31"/>
    </location>
</feature>
<proteinExistence type="predicted"/>
<keyword evidence="1" id="KW-0812">Transmembrane</keyword>
<keyword evidence="1" id="KW-1133">Transmembrane helix</keyword>
<evidence type="ECO:0000256" key="1">
    <source>
        <dbReference type="SAM" id="Phobius"/>
    </source>
</evidence>
<keyword evidence="1" id="KW-0472">Membrane</keyword>
<reference evidence="2 3" key="1">
    <citation type="submission" date="2022-10" db="EMBL/GenBank/DDBJ databases">
        <title>Xanthomonas sp. H13-6.</title>
        <authorList>
            <person name="Liu X."/>
            <person name="Deng Z."/>
            <person name="Jiang Y."/>
            <person name="Yu T."/>
            <person name="Ai J."/>
        </authorList>
    </citation>
    <scope>NUCLEOTIDE SEQUENCE [LARGE SCALE GENOMIC DNA]</scope>
    <source>
        <strain evidence="2 3">H13-6</strain>
    </source>
</reference>
<sequence length="119" mass="12253">MDNMQLMTSLLVSVGYRLPVLVALGVALVLIQGTPRATARSAALWALLLLMLVTLLGGLLAVLPLLLIAGGNFSGLSTLNTALSVGHFTLALLEAAGFVLLAWALARALRATPAAAPPR</sequence>
<gene>
    <name evidence="2" type="ORF">OK345_12710</name>
</gene>
<feature type="transmembrane region" description="Helical" evidence="1">
    <location>
        <begin position="88"/>
        <end position="109"/>
    </location>
</feature>
<dbReference type="EMBL" id="JAPCHY010000010">
    <property type="protein sequence ID" value="MCW4473365.1"/>
    <property type="molecule type" value="Genomic_DNA"/>
</dbReference>
<name>A0ABT3JY34_9XANT</name>
<evidence type="ECO:0008006" key="4">
    <source>
        <dbReference type="Google" id="ProtNLM"/>
    </source>
</evidence>
<accession>A0ABT3JY34</accession>
<comment type="caution">
    <text evidence="2">The sequence shown here is derived from an EMBL/GenBank/DDBJ whole genome shotgun (WGS) entry which is preliminary data.</text>
</comment>
<keyword evidence="3" id="KW-1185">Reference proteome</keyword>